<dbReference type="PANTHER" id="PTHR12390">
    <property type="entry name" value="UROPORPHYRINOGEN III SYNTHASE"/>
    <property type="match status" value="1"/>
</dbReference>
<dbReference type="AlphaFoldDB" id="K4ICE7"/>
<sequence>MPSVLSTKILTPPQKNLLINAGLSLIEYNAIQIEVLELPQERYKYHYPHAVVTSQKAVELIKHFSIEKCYCVGDKTALSLKNYGFLVEAKANNTKELAEKILTNYHKNSFTFFGSQQRRPELSDMFRESGIDLKEFFVYKTHLIPKQFNRSFDAVLCFSPSGVDSLFKLNASLDSNLICIGNTTATQAREHSKRVYVSSKTSVESLIVKAVQLLRS</sequence>
<dbReference type="GO" id="GO:0006780">
    <property type="term" value="P:uroporphyrinogen III biosynthetic process"/>
    <property type="evidence" value="ECO:0007669"/>
    <property type="project" value="InterPro"/>
</dbReference>
<dbReference type="eggNOG" id="COG1587">
    <property type="taxonomic scope" value="Bacteria"/>
</dbReference>
<dbReference type="Gene3D" id="3.40.50.10090">
    <property type="match status" value="2"/>
</dbReference>
<dbReference type="EMBL" id="CP003879">
    <property type="protein sequence ID" value="AFU68287.1"/>
    <property type="molecule type" value="Genomic_DNA"/>
</dbReference>
<feature type="domain" description="Tetrapyrrole biosynthesis uroporphyrinogen III synthase" evidence="1">
    <location>
        <begin position="18"/>
        <end position="207"/>
    </location>
</feature>
<evidence type="ECO:0000259" key="1">
    <source>
        <dbReference type="Pfam" id="PF02602"/>
    </source>
</evidence>
<protein>
    <submittedName>
        <fullName evidence="2">Uroporphyrinogen-III synthase HemD</fullName>
    </submittedName>
</protein>
<reference evidence="2" key="2">
    <citation type="submission" date="2012-09" db="EMBL/GenBank/DDBJ databases">
        <title>The complete sequence of Psychroflexus torquis an extreme psychrophile from sea-ice that is stimulated by light.</title>
        <authorList>
            <person name="Feng S."/>
            <person name="Powell S.M."/>
            <person name="Bowman J.P."/>
        </authorList>
    </citation>
    <scope>NUCLEOTIDE SEQUENCE [LARGE SCALE GENOMIC DNA]</scope>
    <source>
        <strain evidence="2">ATCC 700755</strain>
    </source>
</reference>
<dbReference type="Proteomes" id="UP000008514">
    <property type="component" value="Chromosome"/>
</dbReference>
<evidence type="ECO:0000313" key="2">
    <source>
        <dbReference type="EMBL" id="AFU68287.1"/>
    </source>
</evidence>
<dbReference type="InterPro" id="IPR036108">
    <property type="entry name" value="4pyrrol_syn_uPrphyn_synt_sf"/>
</dbReference>
<organism evidence="2 3">
    <name type="scientific">Psychroflexus torquis (strain ATCC 700755 / CIP 106069 / ACAM 623)</name>
    <dbReference type="NCBI Taxonomy" id="313595"/>
    <lineage>
        <taxon>Bacteria</taxon>
        <taxon>Pseudomonadati</taxon>
        <taxon>Bacteroidota</taxon>
        <taxon>Flavobacteriia</taxon>
        <taxon>Flavobacteriales</taxon>
        <taxon>Flavobacteriaceae</taxon>
        <taxon>Psychroflexus</taxon>
    </lineage>
</organism>
<dbReference type="RefSeq" id="WP_015023893.1">
    <property type="nucleotide sequence ID" value="NC_018721.1"/>
</dbReference>
<evidence type="ECO:0000313" key="3">
    <source>
        <dbReference type="Proteomes" id="UP000008514"/>
    </source>
</evidence>
<dbReference type="InterPro" id="IPR003754">
    <property type="entry name" value="4pyrrol_synth_uPrphyn_synth"/>
</dbReference>
<accession>K4ICE7</accession>
<gene>
    <name evidence="2" type="ordered locus">P700755_001354</name>
</gene>
<dbReference type="InterPro" id="IPR039793">
    <property type="entry name" value="UROS/Hem4"/>
</dbReference>
<name>K4ICE7_PSYTT</name>
<dbReference type="CDD" id="cd06578">
    <property type="entry name" value="HemD"/>
    <property type="match status" value="1"/>
</dbReference>
<dbReference type="KEGG" id="ptq:P700755_001354"/>
<keyword evidence="3" id="KW-1185">Reference proteome</keyword>
<reference evidence="2" key="1">
    <citation type="submission" date="2006-03" db="EMBL/GenBank/DDBJ databases">
        <authorList>
            <person name="Bowman J."/>
            <person name="Ferriera S."/>
            <person name="Johnson J."/>
            <person name="Kravitz S."/>
            <person name="Halpern A."/>
            <person name="Remington K."/>
            <person name="Beeson K."/>
            <person name="Tran B."/>
            <person name="Rogers Y.-H."/>
            <person name="Friedman R."/>
            <person name="Venter J.C."/>
        </authorList>
    </citation>
    <scope>NUCLEOTIDE SEQUENCE [LARGE SCALE GENOMIC DNA]</scope>
    <source>
        <strain evidence="2">ATCC 700755</strain>
    </source>
</reference>
<proteinExistence type="predicted"/>
<dbReference type="SUPFAM" id="SSF69618">
    <property type="entry name" value="HemD-like"/>
    <property type="match status" value="1"/>
</dbReference>
<dbReference type="GO" id="GO:0005829">
    <property type="term" value="C:cytosol"/>
    <property type="evidence" value="ECO:0007669"/>
    <property type="project" value="TreeGrafter"/>
</dbReference>
<dbReference type="Pfam" id="PF02602">
    <property type="entry name" value="HEM4"/>
    <property type="match status" value="1"/>
</dbReference>
<dbReference type="HOGENOM" id="CLU_104160_0_0_10"/>
<dbReference type="GO" id="GO:0004852">
    <property type="term" value="F:uroporphyrinogen-III synthase activity"/>
    <property type="evidence" value="ECO:0007669"/>
    <property type="project" value="InterPro"/>
</dbReference>
<dbReference type="PANTHER" id="PTHR12390:SF0">
    <property type="entry name" value="UROPORPHYRINOGEN-III SYNTHASE"/>
    <property type="match status" value="1"/>
</dbReference>
<dbReference type="STRING" id="313595.P700755_001354"/>
<dbReference type="OrthoDB" id="1523900at2"/>